<evidence type="ECO:0000256" key="1">
    <source>
        <dbReference type="SAM" id="MobiDB-lite"/>
    </source>
</evidence>
<dbReference type="EMBL" id="BLPF01000001">
    <property type="protein sequence ID" value="GFJ78678.1"/>
    <property type="molecule type" value="Genomic_DNA"/>
</dbReference>
<dbReference type="Proteomes" id="UP000482800">
    <property type="component" value="Unassembled WGS sequence"/>
</dbReference>
<dbReference type="CDD" id="cd00413">
    <property type="entry name" value="Glyco_hydrolase_16"/>
    <property type="match status" value="1"/>
</dbReference>
<accession>A0A6V8K8Q2</accession>
<proteinExistence type="predicted"/>
<dbReference type="Gene3D" id="2.10.10.20">
    <property type="entry name" value="Carbohydrate-binding module superfamily 5/12"/>
    <property type="match status" value="1"/>
</dbReference>
<reference evidence="4 5" key="2">
    <citation type="submission" date="2020-03" db="EMBL/GenBank/DDBJ databases">
        <authorList>
            <person name="Ichikawa N."/>
            <person name="Kimura A."/>
            <person name="Kitahashi Y."/>
            <person name="Uohara A."/>
        </authorList>
    </citation>
    <scope>NUCLEOTIDE SEQUENCE [LARGE SCALE GENOMIC DNA]</scope>
    <source>
        <strain evidence="4 5">NBRC 108639</strain>
    </source>
</reference>
<keyword evidence="2" id="KW-0732">Signal</keyword>
<dbReference type="InterPro" id="IPR013320">
    <property type="entry name" value="ConA-like_dom_sf"/>
</dbReference>
<dbReference type="RefSeq" id="WP_173056401.1">
    <property type="nucleotide sequence ID" value="NZ_BAABGO010000001.1"/>
</dbReference>
<name>A0A6V8K8Q2_9ACTN</name>
<evidence type="ECO:0000313" key="5">
    <source>
        <dbReference type="Proteomes" id="UP000482800"/>
    </source>
</evidence>
<organism evidence="4 5">
    <name type="scientific">Phytohabitans houttuyneae</name>
    <dbReference type="NCBI Taxonomy" id="1076126"/>
    <lineage>
        <taxon>Bacteria</taxon>
        <taxon>Bacillati</taxon>
        <taxon>Actinomycetota</taxon>
        <taxon>Actinomycetes</taxon>
        <taxon>Micromonosporales</taxon>
        <taxon>Micromonosporaceae</taxon>
    </lineage>
</organism>
<keyword evidence="5" id="KW-1185">Reference proteome</keyword>
<dbReference type="GO" id="GO:0005975">
    <property type="term" value="P:carbohydrate metabolic process"/>
    <property type="evidence" value="ECO:0007669"/>
    <property type="project" value="InterPro"/>
</dbReference>
<keyword evidence="4" id="KW-0378">Hydrolase</keyword>
<feature type="domain" description="GH16" evidence="3">
    <location>
        <begin position="23"/>
        <end position="275"/>
    </location>
</feature>
<gene>
    <name evidence="4" type="ORF">Phou_028580</name>
</gene>
<dbReference type="SUPFAM" id="SSF49899">
    <property type="entry name" value="Concanavalin A-like lectins/glucanases"/>
    <property type="match status" value="1"/>
</dbReference>
<dbReference type="Gene3D" id="2.60.120.200">
    <property type="match status" value="1"/>
</dbReference>
<dbReference type="GO" id="GO:0005576">
    <property type="term" value="C:extracellular region"/>
    <property type="evidence" value="ECO:0007669"/>
    <property type="project" value="InterPro"/>
</dbReference>
<feature type="compositionally biased region" description="Low complexity" evidence="1">
    <location>
        <begin position="311"/>
        <end position="332"/>
    </location>
</feature>
<evidence type="ECO:0000259" key="3">
    <source>
        <dbReference type="PROSITE" id="PS51762"/>
    </source>
</evidence>
<dbReference type="InterPro" id="IPR036573">
    <property type="entry name" value="CBM_sf_5/12"/>
</dbReference>
<dbReference type="CDD" id="cd12215">
    <property type="entry name" value="ChiC_BD"/>
    <property type="match status" value="1"/>
</dbReference>
<dbReference type="SUPFAM" id="SSF51055">
    <property type="entry name" value="Carbohydrate binding domain"/>
    <property type="match status" value="1"/>
</dbReference>
<feature type="chain" id="PRO_5038348771" evidence="2">
    <location>
        <begin position="22"/>
        <end position="400"/>
    </location>
</feature>
<reference evidence="4 5" key="1">
    <citation type="submission" date="2020-03" db="EMBL/GenBank/DDBJ databases">
        <title>Whole genome shotgun sequence of Phytohabitans houttuyneae NBRC 108639.</title>
        <authorList>
            <person name="Komaki H."/>
            <person name="Tamura T."/>
        </authorList>
    </citation>
    <scope>NUCLEOTIDE SEQUENCE [LARGE SCALE GENOMIC DNA]</scope>
    <source>
        <strain evidence="4 5">NBRC 108639</strain>
    </source>
</reference>
<evidence type="ECO:0000313" key="4">
    <source>
        <dbReference type="EMBL" id="GFJ78678.1"/>
    </source>
</evidence>
<dbReference type="InterPro" id="IPR000757">
    <property type="entry name" value="Beta-glucanase-like"/>
</dbReference>
<protein>
    <submittedName>
        <fullName evidence="4">Glycosyl hydrolase</fullName>
    </submittedName>
</protein>
<dbReference type="AlphaFoldDB" id="A0A6V8K8Q2"/>
<sequence length="400" mass="42280">MKRLSAGLAATAAALAAGTVAAVASSAAPAVALAPCQVLFDDFNYSGPADPLIGQRGWSVRTNSGGPGVPGASWPASNVSFPTVDGAKSLQLQAATDGTAGGTSQSEFLHQRKFFEGTYAARVKFADAPVSGNDGDHLVETFFTITPLNAAMDPNYGEIDFEYLPNGGWGEQGPIFYQTTWETYRPDPWEAVNTHTAQRQSFAGWHDLMFTVSAGHVKYYVDGALVADHSGIYYPETPMSINFNLWFIDTATHTGGMATYRQQVDYLYHTVNEALTPAEAAARVAAFRSAGTAHTDTVGTGGSCPTPPVSPSVSPTVSPSVSPSVSPTVNPTGGPGCSSAPFWNINSVYLGGNTVRHQRSANGVPGGPPSGDGVHLWRARWWTQGSEPGWTQQWEDLGRC</sequence>
<feature type="signal peptide" evidence="2">
    <location>
        <begin position="1"/>
        <end position="21"/>
    </location>
</feature>
<dbReference type="GO" id="GO:0030246">
    <property type="term" value="F:carbohydrate binding"/>
    <property type="evidence" value="ECO:0007669"/>
    <property type="project" value="InterPro"/>
</dbReference>
<evidence type="ECO:0000256" key="2">
    <source>
        <dbReference type="SAM" id="SignalP"/>
    </source>
</evidence>
<dbReference type="Pfam" id="PF00722">
    <property type="entry name" value="Glyco_hydro_16"/>
    <property type="match status" value="1"/>
</dbReference>
<comment type="caution">
    <text evidence="4">The sequence shown here is derived from an EMBL/GenBank/DDBJ whole genome shotgun (WGS) entry which is preliminary data.</text>
</comment>
<dbReference type="PROSITE" id="PS51762">
    <property type="entry name" value="GH16_2"/>
    <property type="match status" value="1"/>
</dbReference>
<feature type="region of interest" description="Disordered" evidence="1">
    <location>
        <begin position="295"/>
        <end position="332"/>
    </location>
</feature>
<dbReference type="GO" id="GO:0004553">
    <property type="term" value="F:hydrolase activity, hydrolyzing O-glycosyl compounds"/>
    <property type="evidence" value="ECO:0007669"/>
    <property type="project" value="InterPro"/>
</dbReference>